<name>A0AAE4YA95_9RHOB</name>
<evidence type="ECO:0000313" key="1">
    <source>
        <dbReference type="EMBL" id="NBZ86594.1"/>
    </source>
</evidence>
<dbReference type="EMBL" id="JAABNR010000002">
    <property type="protein sequence ID" value="NBZ86594.1"/>
    <property type="molecule type" value="Genomic_DNA"/>
</dbReference>
<comment type="caution">
    <text evidence="1">The sequence shown here is derived from an EMBL/GenBank/DDBJ whole genome shotgun (WGS) entry which is preliminary data.</text>
</comment>
<dbReference type="Proteomes" id="UP001193501">
    <property type="component" value="Unassembled WGS sequence"/>
</dbReference>
<sequence>MEALQGIGPAVAVTGLPVSVEIASTVGSEDHLGRCLALCQRLLAGGDVAWVRVRADGKVVRLVYQRLPAEVCRAVNPRFDLKAPCIRGIPDMGARADLILMREVSGPGKTRPAGAVVWASHVDAVVVWDQRAGSVRLAAGAQVHWLAVEPWFEPAVAAFNGSPATSFRLHRAEGSTARIDPADLLRAIGLRLGPP</sequence>
<gene>
    <name evidence="1" type="ORF">GV832_03300</name>
</gene>
<evidence type="ECO:0000313" key="2">
    <source>
        <dbReference type="Proteomes" id="UP001193501"/>
    </source>
</evidence>
<reference evidence="1" key="1">
    <citation type="submission" date="2020-01" db="EMBL/GenBank/DDBJ databases">
        <authorList>
            <person name="Chen W.-M."/>
        </authorList>
    </citation>
    <scope>NUCLEOTIDE SEQUENCE</scope>
    <source>
        <strain evidence="1">CYK-10</strain>
    </source>
</reference>
<protein>
    <submittedName>
        <fullName evidence="1">Uncharacterized protein</fullName>
    </submittedName>
</protein>
<organism evidence="1 2">
    <name type="scientific">Stagnihabitans tardus</name>
    <dbReference type="NCBI Taxonomy" id="2699202"/>
    <lineage>
        <taxon>Bacteria</taxon>
        <taxon>Pseudomonadati</taxon>
        <taxon>Pseudomonadota</taxon>
        <taxon>Alphaproteobacteria</taxon>
        <taxon>Rhodobacterales</taxon>
        <taxon>Paracoccaceae</taxon>
        <taxon>Stagnihabitans</taxon>
    </lineage>
</organism>
<dbReference type="RefSeq" id="WP_168773394.1">
    <property type="nucleotide sequence ID" value="NZ_JAABNR010000002.1"/>
</dbReference>
<proteinExistence type="predicted"/>
<keyword evidence="2" id="KW-1185">Reference proteome</keyword>
<dbReference type="AlphaFoldDB" id="A0AAE4YA95"/>
<accession>A0AAE4YA95</accession>